<evidence type="ECO:0000313" key="7">
    <source>
        <dbReference type="EMBL" id="OXM14162.1"/>
    </source>
</evidence>
<keyword evidence="6" id="KW-0472">Membrane</keyword>
<dbReference type="InterPro" id="IPR006143">
    <property type="entry name" value="RND_pump_MFP"/>
</dbReference>
<evidence type="ECO:0000256" key="1">
    <source>
        <dbReference type="ARBA" id="ARBA00004196"/>
    </source>
</evidence>
<feature type="compositionally biased region" description="Gly residues" evidence="5">
    <location>
        <begin position="321"/>
        <end position="335"/>
    </location>
</feature>
<accession>A0A229NWB5</accession>
<reference evidence="7 8" key="1">
    <citation type="submission" date="2017-07" db="EMBL/GenBank/DDBJ databases">
        <title>Paenibacillus herberti R33 genome sequencing and assembly.</title>
        <authorList>
            <person name="Su W."/>
        </authorList>
    </citation>
    <scope>NUCLEOTIDE SEQUENCE [LARGE SCALE GENOMIC DNA]</scope>
    <source>
        <strain evidence="7 8">R33</strain>
    </source>
</reference>
<evidence type="ECO:0000256" key="2">
    <source>
        <dbReference type="ARBA" id="ARBA00009477"/>
    </source>
</evidence>
<dbReference type="SUPFAM" id="SSF111369">
    <property type="entry name" value="HlyD-like secretion proteins"/>
    <property type="match status" value="1"/>
</dbReference>
<gene>
    <name evidence="7" type="ORF">CGZ75_14425</name>
</gene>
<dbReference type="PANTHER" id="PTHR32347">
    <property type="entry name" value="EFFLUX SYSTEM COMPONENT YKNX-RELATED"/>
    <property type="match status" value="1"/>
</dbReference>
<comment type="subcellular location">
    <subcellularLocation>
        <location evidence="1">Cell envelope</location>
    </subcellularLocation>
</comment>
<dbReference type="Gene3D" id="2.40.50.100">
    <property type="match status" value="1"/>
</dbReference>
<dbReference type="NCBIfam" id="TIGR01730">
    <property type="entry name" value="RND_mfp"/>
    <property type="match status" value="1"/>
</dbReference>
<name>A0A229NWB5_9BACL</name>
<evidence type="ECO:0000256" key="5">
    <source>
        <dbReference type="SAM" id="MobiDB-lite"/>
    </source>
</evidence>
<feature type="region of interest" description="Disordered" evidence="5">
    <location>
        <begin position="320"/>
        <end position="382"/>
    </location>
</feature>
<evidence type="ECO:0000256" key="3">
    <source>
        <dbReference type="ARBA" id="ARBA00023054"/>
    </source>
</evidence>
<evidence type="ECO:0000256" key="6">
    <source>
        <dbReference type="SAM" id="Phobius"/>
    </source>
</evidence>
<evidence type="ECO:0000313" key="8">
    <source>
        <dbReference type="Proteomes" id="UP000215145"/>
    </source>
</evidence>
<feature type="transmembrane region" description="Helical" evidence="6">
    <location>
        <begin position="20"/>
        <end position="38"/>
    </location>
</feature>
<feature type="coiled-coil region" evidence="4">
    <location>
        <begin position="117"/>
        <end position="181"/>
    </location>
</feature>
<evidence type="ECO:0000256" key="4">
    <source>
        <dbReference type="SAM" id="Coils"/>
    </source>
</evidence>
<dbReference type="AlphaFoldDB" id="A0A229NWB5"/>
<comment type="caution">
    <text evidence="7">The sequence shown here is derived from an EMBL/GenBank/DDBJ whole genome shotgun (WGS) entry which is preliminary data.</text>
</comment>
<keyword evidence="8" id="KW-1185">Reference proteome</keyword>
<dbReference type="GO" id="GO:0022857">
    <property type="term" value="F:transmembrane transporter activity"/>
    <property type="evidence" value="ECO:0007669"/>
    <property type="project" value="InterPro"/>
</dbReference>
<keyword evidence="3 4" id="KW-0175">Coiled coil</keyword>
<protein>
    <submittedName>
        <fullName evidence="7">Uncharacterized protein</fullName>
    </submittedName>
</protein>
<comment type="similarity">
    <text evidence="2">Belongs to the membrane fusion protein (MFP) (TC 8.A.1) family.</text>
</comment>
<dbReference type="InterPro" id="IPR050465">
    <property type="entry name" value="UPF0194_transport"/>
</dbReference>
<dbReference type="EMBL" id="NMUQ01000002">
    <property type="protein sequence ID" value="OXM14162.1"/>
    <property type="molecule type" value="Genomic_DNA"/>
</dbReference>
<proteinExistence type="inferred from homology"/>
<organism evidence="7 8">
    <name type="scientific">Paenibacillus herberti</name>
    <dbReference type="NCBI Taxonomy" id="1619309"/>
    <lineage>
        <taxon>Bacteria</taxon>
        <taxon>Bacillati</taxon>
        <taxon>Bacillota</taxon>
        <taxon>Bacilli</taxon>
        <taxon>Bacillales</taxon>
        <taxon>Paenibacillaceae</taxon>
        <taxon>Paenibacillus</taxon>
    </lineage>
</organism>
<dbReference type="PANTHER" id="PTHR32347:SF23">
    <property type="entry name" value="BLL5650 PROTEIN"/>
    <property type="match status" value="1"/>
</dbReference>
<dbReference type="Gene3D" id="2.40.30.170">
    <property type="match status" value="1"/>
</dbReference>
<feature type="compositionally biased region" description="Gly residues" evidence="5">
    <location>
        <begin position="346"/>
        <end position="364"/>
    </location>
</feature>
<keyword evidence="6" id="KW-1133">Transmembrane helix</keyword>
<dbReference type="OrthoDB" id="2023301at2"/>
<keyword evidence="6" id="KW-0812">Transmembrane</keyword>
<sequence>MLPFSLDKNGGGVGGVRKGILVLGILILVVGGYGYYAYRSQDDAPIAAAAIARTVTVTQGKIEVKVSGTGAVAAVEQSVLKAGRQGTVAKVLVSAGDEVAAGQTLVTFEKTDQSFSIRQKELEQDKQELQLQQLKKQYWQEGDADKQSEIMLQIDSVKLTMEQLEEEGANLQREQSAKNDLIADTAGTVTAVSVAAGQEVNANAEAVSITDYSKLSFTMNADELDVPKLKVGQPAIISLNALTERTFEGKISEIAREGVSSNGVATYPVSVTLSDLEGVLVGMSGSAEIITDSAENAVLVPVDAVVTLGGKSYVRVPTSGIGDGGADANAEGGGQDVATGNAPQAAGGGEAGTGGQRSGAGRDAGGAASAGTQRSGVNGTDADNARANRLALGGQLQEVEVGLVSEEFAQIVSGLEAGASVLVALPTGTVGGSSAQSGQMQRIQGGFGGSFGGGGFGGGMPAGSFPGGGAGGGTGGGAAGGRN</sequence>
<dbReference type="GO" id="GO:0030313">
    <property type="term" value="C:cell envelope"/>
    <property type="evidence" value="ECO:0007669"/>
    <property type="project" value="UniProtKB-SubCell"/>
</dbReference>
<feature type="region of interest" description="Disordered" evidence="5">
    <location>
        <begin position="462"/>
        <end position="483"/>
    </location>
</feature>
<dbReference type="GO" id="GO:0016020">
    <property type="term" value="C:membrane"/>
    <property type="evidence" value="ECO:0007669"/>
    <property type="project" value="InterPro"/>
</dbReference>
<dbReference type="Proteomes" id="UP000215145">
    <property type="component" value="Unassembled WGS sequence"/>
</dbReference>